<proteinExistence type="predicted"/>
<dbReference type="Proteomes" id="UP001214250">
    <property type="component" value="Chromosome 2"/>
</dbReference>
<organism evidence="1 2">
    <name type="scientific">Lentisphaera profundi</name>
    <dbReference type="NCBI Taxonomy" id="1658616"/>
    <lineage>
        <taxon>Bacteria</taxon>
        <taxon>Pseudomonadati</taxon>
        <taxon>Lentisphaerota</taxon>
        <taxon>Lentisphaeria</taxon>
        <taxon>Lentisphaerales</taxon>
        <taxon>Lentisphaeraceae</taxon>
        <taxon>Lentisphaera</taxon>
    </lineage>
</organism>
<accession>A0ABY7VZZ7</accession>
<keyword evidence="2" id="KW-1185">Reference proteome</keyword>
<protein>
    <submittedName>
        <fullName evidence="1">Uncharacterized protein</fullName>
    </submittedName>
</protein>
<evidence type="ECO:0000313" key="2">
    <source>
        <dbReference type="Proteomes" id="UP001214250"/>
    </source>
</evidence>
<dbReference type="PROSITE" id="PS51257">
    <property type="entry name" value="PROKAR_LIPOPROTEIN"/>
    <property type="match status" value="1"/>
</dbReference>
<dbReference type="EMBL" id="CP117812">
    <property type="protein sequence ID" value="WDE97588.1"/>
    <property type="molecule type" value="Genomic_DNA"/>
</dbReference>
<gene>
    <name evidence="1" type="ORF">PQO03_17310</name>
</gene>
<evidence type="ECO:0000313" key="1">
    <source>
        <dbReference type="EMBL" id="WDE97588.1"/>
    </source>
</evidence>
<sequence length="818" mass="92623">MTLRPLLGLFAFSLFFTACDQANSSHAKELNKSPLAISLAEKSFKQHRDFSLSYWADKITADKPKFVIESNYFHSEISTKTLSIATLEWRDGSVDRHSRQAKTNQVSAIPFSINQIINGKSHKLLGFQDNKRLENCALIENGRFFQRRVLSQLLWQDLKNQEENYYEISAWPDHVQFHLDLPQAQAINWEIDLQAYADVKIINNTNLSFSTSKGKKFRLSTNAQKLKRVGKKIFFEFHSSKASIRFIPNSSQNNDSLSKEITITAQQTLPKANVVPVKFNENLQAFQFDLDHINTKHLPEEQNKRQELIKFQVSNKSAQAKQVKLVFSKKGSVGPITGISSILRDADGTPNGTHIQLSKNWHKGSKHKFEGAWFRGFTLLTVPAKSTLDLQYLSVNGFFGNLPAASHNQLALPGYQSKRYHLWEQSALGAWGESICYDPNHGLASAITDVRPLMVRSMSPMNKKWSWTNNVGGGEFFSVYKNGKATPLKHIKVKVDHKRNCPVLTEVTYASELEDGSAELSYTASLSRTDDMVRGIYNIDYIIKKDISFDRLVLFQVGADNYNYTHENEFAVGHGKTMTKTWATAPGGNQYKSPALKLDKANSWVSLHKSDPMKEGASANRGIIIRSWKASIHGSTQAPWAIERSLDLGRRKTSICDIILDPKIKILKAGDRITACIEMIVTPQFANDYYGPNEKLHQALKINQNTWKMIARDAAENDLQAKIIKGSIIRQRPLKIAVDQKQAEFTLKGGLAYQPVTFTQLGEYKKALLEIKTASGWKKVPQSEFLQNDYNPKTKRWEITYSLDLNDPAPKHFRFSLP</sequence>
<name>A0ABY7VZZ7_9BACT</name>
<dbReference type="RefSeq" id="WP_274152075.1">
    <property type="nucleotide sequence ID" value="NZ_CP117812.1"/>
</dbReference>
<reference evidence="1 2" key="1">
    <citation type="submission" date="2023-02" db="EMBL/GenBank/DDBJ databases">
        <title>Genome sequence of Lentisphaera profundi SAORIC-696.</title>
        <authorList>
            <person name="Kim e."/>
            <person name="Cho J.-C."/>
            <person name="Choi A."/>
            <person name="Kang I."/>
        </authorList>
    </citation>
    <scope>NUCLEOTIDE SEQUENCE [LARGE SCALE GENOMIC DNA]</scope>
    <source>
        <strain evidence="1 2">SAORIC-696</strain>
    </source>
</reference>